<dbReference type="RefSeq" id="WP_041342845.1">
    <property type="nucleotide sequence ID" value="NZ_DICU01000003.1"/>
</dbReference>
<dbReference type="Pfam" id="PF00583">
    <property type="entry name" value="Acetyltransf_1"/>
    <property type="match status" value="1"/>
</dbReference>
<dbReference type="PROSITE" id="PS51186">
    <property type="entry name" value="GNAT"/>
    <property type="match status" value="1"/>
</dbReference>
<sequence>MNLNLSLAASLEELQAQRRADYVAARVRLHPDLDSCVREFKGAFIIYDGEASPINRVMCLGLKESILEEDLTGMEEFYNGHGLKAMLDVCPLAEEDMIYLLGKRGYTVYQFDSVLVHEVSSFRLEIKEPPGIVIWPVNKNNYLTWLDVVSRGFSAAEADLPSMQSICEPNYHSRNSSAYLAYLDGKPAGGGVLYVRGHMAELGGDATLPDFRRRGVQTALIQHRLKAARKMGVRQMVFVAAPGTSSERNARRAGFELAYSRALFLQP</sequence>
<protein>
    <submittedName>
        <fullName evidence="2">Acetyltransferase</fullName>
    </submittedName>
</protein>
<dbReference type="CDD" id="cd04301">
    <property type="entry name" value="NAT_SF"/>
    <property type="match status" value="1"/>
</dbReference>
<accession>A0A0V8M2N5</accession>
<dbReference type="SUPFAM" id="SSF55729">
    <property type="entry name" value="Acyl-CoA N-acyltransferases (Nat)"/>
    <property type="match status" value="1"/>
</dbReference>
<dbReference type="AlphaFoldDB" id="A0A0V8M2N5"/>
<dbReference type="OrthoDB" id="2350893at2"/>
<dbReference type="Proteomes" id="UP000053577">
    <property type="component" value="Unassembled WGS sequence"/>
</dbReference>
<dbReference type="InterPro" id="IPR016181">
    <property type="entry name" value="Acyl_CoA_acyltransferase"/>
</dbReference>
<dbReference type="PATRIC" id="fig|61435.5.peg.1015"/>
<feature type="domain" description="N-acetyltransferase" evidence="1">
    <location>
        <begin position="132"/>
        <end position="267"/>
    </location>
</feature>
<evidence type="ECO:0000313" key="3">
    <source>
        <dbReference type="Proteomes" id="UP000053577"/>
    </source>
</evidence>
<gene>
    <name evidence="2" type="ORF">DA01_05145</name>
</gene>
<dbReference type="GO" id="GO:0016747">
    <property type="term" value="F:acyltransferase activity, transferring groups other than amino-acyl groups"/>
    <property type="evidence" value="ECO:0007669"/>
    <property type="project" value="InterPro"/>
</dbReference>
<reference evidence="2 3" key="1">
    <citation type="journal article" date="2015" name="Sci. Rep.">
        <title>A comparative genomics and reductive dehalogenase gene transcription study of two chloroethene-respiring bacteria, Dehalococcoides mccartyi strains MB and 11a.</title>
        <authorList>
            <person name="Low A."/>
            <person name="Shen Z."/>
            <person name="Cheng D."/>
            <person name="Rogers M.J."/>
            <person name="Lee P.K."/>
            <person name="He J."/>
        </authorList>
    </citation>
    <scope>NUCLEOTIDE SEQUENCE [LARGE SCALE GENOMIC DNA]</scope>
    <source>
        <strain evidence="2 3">MB</strain>
    </source>
</reference>
<dbReference type="Gene3D" id="3.40.630.30">
    <property type="match status" value="1"/>
</dbReference>
<dbReference type="InterPro" id="IPR000182">
    <property type="entry name" value="GNAT_dom"/>
</dbReference>
<keyword evidence="2" id="KW-0808">Transferase</keyword>
<organism evidence="2 3">
    <name type="scientific">Dehalococcoides mccartyi</name>
    <dbReference type="NCBI Taxonomy" id="61435"/>
    <lineage>
        <taxon>Bacteria</taxon>
        <taxon>Bacillati</taxon>
        <taxon>Chloroflexota</taxon>
        <taxon>Dehalococcoidia</taxon>
        <taxon>Dehalococcoidales</taxon>
        <taxon>Dehalococcoidaceae</taxon>
        <taxon>Dehalococcoides</taxon>
    </lineage>
</organism>
<evidence type="ECO:0000259" key="1">
    <source>
        <dbReference type="PROSITE" id="PS51186"/>
    </source>
</evidence>
<comment type="caution">
    <text evidence="2">The sequence shown here is derived from an EMBL/GenBank/DDBJ whole genome shotgun (WGS) entry which is preliminary data.</text>
</comment>
<name>A0A0V8M2N5_9CHLR</name>
<proteinExistence type="predicted"/>
<evidence type="ECO:0000313" key="2">
    <source>
        <dbReference type="EMBL" id="KSV18030.1"/>
    </source>
</evidence>
<dbReference type="EMBL" id="JGYD01000018">
    <property type="protein sequence ID" value="KSV18030.1"/>
    <property type="molecule type" value="Genomic_DNA"/>
</dbReference>